<keyword evidence="1" id="KW-0347">Helicase</keyword>
<reference evidence="2" key="1">
    <citation type="submission" date="2017-03" db="EMBL/GenBank/DDBJ databases">
        <title>Phytopthora megakarya and P. palmivora, two closely related causual agents of cacao black pod achieved similar genome size and gene model numbers by different mechanisms.</title>
        <authorList>
            <person name="Ali S."/>
            <person name="Shao J."/>
            <person name="Larry D.J."/>
            <person name="Kronmiller B."/>
            <person name="Shen D."/>
            <person name="Strem M.D."/>
            <person name="Melnick R.L."/>
            <person name="Guiltinan M.J."/>
            <person name="Tyler B.M."/>
            <person name="Meinhardt L.W."/>
            <person name="Bailey B.A."/>
        </authorList>
    </citation>
    <scope>NUCLEOTIDE SEQUENCE [LARGE SCALE GENOMIC DNA]</scope>
    <source>
        <strain evidence="2">zdho120</strain>
    </source>
</reference>
<evidence type="ECO:0000313" key="1">
    <source>
        <dbReference type="EMBL" id="OWZ17967.1"/>
    </source>
</evidence>
<keyword evidence="1" id="KW-0547">Nucleotide-binding</keyword>
<comment type="caution">
    <text evidence="1">The sequence shown here is derived from an EMBL/GenBank/DDBJ whole genome shotgun (WGS) entry which is preliminary data.</text>
</comment>
<dbReference type="EMBL" id="NBNE01000663">
    <property type="protein sequence ID" value="OWZ17967.1"/>
    <property type="molecule type" value="Genomic_DNA"/>
</dbReference>
<accession>A0A225WLS4</accession>
<protein>
    <submittedName>
        <fullName evidence="1">Helitron helicase</fullName>
    </submittedName>
</protein>
<gene>
    <name evidence="1" type="ORF">PHMEG_0008022</name>
</gene>
<dbReference type="GO" id="GO:0004386">
    <property type="term" value="F:helicase activity"/>
    <property type="evidence" value="ECO:0007669"/>
    <property type="project" value="UniProtKB-KW"/>
</dbReference>
<keyword evidence="1" id="KW-0067">ATP-binding</keyword>
<organism evidence="1 2">
    <name type="scientific">Phytophthora megakarya</name>
    <dbReference type="NCBI Taxonomy" id="4795"/>
    <lineage>
        <taxon>Eukaryota</taxon>
        <taxon>Sar</taxon>
        <taxon>Stramenopiles</taxon>
        <taxon>Oomycota</taxon>
        <taxon>Peronosporomycetes</taxon>
        <taxon>Peronosporales</taxon>
        <taxon>Peronosporaceae</taxon>
        <taxon>Phytophthora</taxon>
    </lineage>
</organism>
<dbReference type="Proteomes" id="UP000198211">
    <property type="component" value="Unassembled WGS sequence"/>
</dbReference>
<dbReference type="OrthoDB" id="127066at2759"/>
<evidence type="ECO:0000313" key="2">
    <source>
        <dbReference type="Proteomes" id="UP000198211"/>
    </source>
</evidence>
<keyword evidence="2" id="KW-1185">Reference proteome</keyword>
<proteinExistence type="predicted"/>
<keyword evidence="1" id="KW-0378">Hydrolase</keyword>
<dbReference type="AlphaFoldDB" id="A0A225WLS4"/>
<sequence length="109" mass="12574">MQGEFSHYLGASIPPIDESTGEMISPTFAQIYVVDEGMRKRAERRTGIYSGLEQEILMTLDMMLAECNPYVGQFISHGEKIRKDIAEGKRLYYIYMLISVDREPRTYLL</sequence>
<name>A0A225WLS4_9STRA</name>